<dbReference type="Pfam" id="PF02163">
    <property type="entry name" value="Peptidase_M50"/>
    <property type="match status" value="1"/>
</dbReference>
<dbReference type="EMBL" id="PFDW01000021">
    <property type="protein sequence ID" value="PJE58374.1"/>
    <property type="molecule type" value="Genomic_DNA"/>
</dbReference>
<feature type="transmembrane region" description="Helical" evidence="11">
    <location>
        <begin position="337"/>
        <end position="355"/>
    </location>
</feature>
<evidence type="ECO:0000256" key="4">
    <source>
        <dbReference type="ARBA" id="ARBA00022670"/>
    </source>
</evidence>
<dbReference type="Gene3D" id="2.30.42.10">
    <property type="match status" value="1"/>
</dbReference>
<evidence type="ECO:0000313" key="13">
    <source>
        <dbReference type="EMBL" id="PJE58374.1"/>
    </source>
</evidence>
<keyword evidence="10 11" id="KW-0472">Membrane</keyword>
<dbReference type="GO" id="GO:0016020">
    <property type="term" value="C:membrane"/>
    <property type="evidence" value="ECO:0007669"/>
    <property type="project" value="UniProtKB-SubCell"/>
</dbReference>
<evidence type="ECO:0000259" key="12">
    <source>
        <dbReference type="Pfam" id="PF02163"/>
    </source>
</evidence>
<gene>
    <name evidence="13" type="primary">rseP</name>
    <name evidence="13" type="ORF">COU81_01025</name>
</gene>
<dbReference type="Proteomes" id="UP000231450">
    <property type="component" value="Unassembled WGS sequence"/>
</dbReference>
<dbReference type="CDD" id="cd06163">
    <property type="entry name" value="S2P-M50_PDZ_RseP-like"/>
    <property type="match status" value="1"/>
</dbReference>
<evidence type="ECO:0000256" key="3">
    <source>
        <dbReference type="ARBA" id="ARBA00007931"/>
    </source>
</evidence>
<organism evidence="13 14">
    <name type="scientific">Candidatus Portnoybacteria bacterium CG10_big_fil_rev_8_21_14_0_10_36_7</name>
    <dbReference type="NCBI Taxonomy" id="1974812"/>
    <lineage>
        <taxon>Bacteria</taxon>
        <taxon>Candidatus Portnoyibacteriota</taxon>
    </lineage>
</organism>
<dbReference type="EC" id="3.4.24.-" evidence="11"/>
<dbReference type="GO" id="GO:0004222">
    <property type="term" value="F:metalloendopeptidase activity"/>
    <property type="evidence" value="ECO:0007669"/>
    <property type="project" value="InterPro"/>
</dbReference>
<evidence type="ECO:0000256" key="9">
    <source>
        <dbReference type="ARBA" id="ARBA00023049"/>
    </source>
</evidence>
<proteinExistence type="inferred from homology"/>
<evidence type="ECO:0000256" key="2">
    <source>
        <dbReference type="ARBA" id="ARBA00004141"/>
    </source>
</evidence>
<evidence type="ECO:0000256" key="1">
    <source>
        <dbReference type="ARBA" id="ARBA00001947"/>
    </source>
</evidence>
<evidence type="ECO:0000256" key="6">
    <source>
        <dbReference type="ARBA" id="ARBA00022801"/>
    </source>
</evidence>
<dbReference type="InterPro" id="IPR004387">
    <property type="entry name" value="Pept_M50_Zn"/>
</dbReference>
<comment type="cofactor">
    <cofactor evidence="1 11">
        <name>Zn(2+)</name>
        <dbReference type="ChEBI" id="CHEBI:29105"/>
    </cofactor>
</comment>
<evidence type="ECO:0000256" key="11">
    <source>
        <dbReference type="RuleBase" id="RU362031"/>
    </source>
</evidence>
<evidence type="ECO:0000256" key="10">
    <source>
        <dbReference type="ARBA" id="ARBA00023136"/>
    </source>
</evidence>
<comment type="subcellular location">
    <subcellularLocation>
        <location evidence="2">Membrane</location>
        <topology evidence="2">Multi-pass membrane protein</topology>
    </subcellularLocation>
</comment>
<keyword evidence="8 11" id="KW-1133">Transmembrane helix</keyword>
<comment type="similarity">
    <text evidence="3 11">Belongs to the peptidase M50B family.</text>
</comment>
<dbReference type="AlphaFoldDB" id="A0A2M8KEN0"/>
<keyword evidence="9 11" id="KW-0482">Metalloprotease</keyword>
<feature type="transmembrane region" description="Helical" evidence="11">
    <location>
        <begin position="238"/>
        <end position="260"/>
    </location>
</feature>
<dbReference type="PANTHER" id="PTHR42837">
    <property type="entry name" value="REGULATOR OF SIGMA-E PROTEASE RSEP"/>
    <property type="match status" value="1"/>
</dbReference>
<evidence type="ECO:0000256" key="8">
    <source>
        <dbReference type="ARBA" id="ARBA00022989"/>
    </source>
</evidence>
<dbReference type="PANTHER" id="PTHR42837:SF2">
    <property type="entry name" value="MEMBRANE METALLOPROTEASE ARASP2, CHLOROPLASTIC-RELATED"/>
    <property type="match status" value="1"/>
</dbReference>
<dbReference type="NCBIfam" id="TIGR00054">
    <property type="entry name" value="RIP metalloprotease RseP"/>
    <property type="match status" value="1"/>
</dbReference>
<name>A0A2M8KEN0_9BACT</name>
<feature type="domain" description="Peptidase M50" evidence="12">
    <location>
        <begin position="9"/>
        <end position="349"/>
    </location>
</feature>
<sequence>MILSTIIIFILVLGLLVFVHELGHFITAKRSGINVEEFGFGLPPRLFGVKRGETIYSLNLLPIGGFVKIFGENGEEKTDERSFSAKSILCRAKILASGVFMNYLLAVILFSVAFTVGLPAIVEDGSGYVKDARIQITQVVSNSPAQKSGIAIGDQIVSLSVGGSQELVEVKEIIDVQKMVSKNVGKEVNVTIKRGDKTFVLDTIPRENPPEGEVALGIVLAKTALVSYPWYESLWRGFLFSITLTWEMISALFILASNFFRGSSGGFEVAGPVGIYQLTGQMSQLGINYLIHFVAFLNLNLAIVNILPFPALDGGRLLFLLIEKIKGKPINQKSERLANSIGLALLVLLMVFITYKDII</sequence>
<keyword evidence="4 13" id="KW-0645">Protease</keyword>
<dbReference type="GO" id="GO:0046872">
    <property type="term" value="F:metal ion binding"/>
    <property type="evidence" value="ECO:0007669"/>
    <property type="project" value="UniProtKB-KW"/>
</dbReference>
<feature type="transmembrane region" description="Helical" evidence="11">
    <location>
        <begin position="289"/>
        <end position="312"/>
    </location>
</feature>
<comment type="caution">
    <text evidence="13">The sequence shown here is derived from an EMBL/GenBank/DDBJ whole genome shotgun (WGS) entry which is preliminary data.</text>
</comment>
<feature type="transmembrane region" description="Helical" evidence="11">
    <location>
        <begin position="100"/>
        <end position="122"/>
    </location>
</feature>
<keyword evidence="7 11" id="KW-0862">Zinc</keyword>
<evidence type="ECO:0000313" key="14">
    <source>
        <dbReference type="Proteomes" id="UP000231450"/>
    </source>
</evidence>
<evidence type="ECO:0000256" key="5">
    <source>
        <dbReference type="ARBA" id="ARBA00022692"/>
    </source>
</evidence>
<keyword evidence="6 11" id="KW-0378">Hydrolase</keyword>
<dbReference type="InterPro" id="IPR036034">
    <property type="entry name" value="PDZ_sf"/>
</dbReference>
<protein>
    <recommendedName>
        <fullName evidence="11">Zinc metalloprotease</fullName>
        <ecNumber evidence="11">3.4.24.-</ecNumber>
    </recommendedName>
</protein>
<reference evidence="14" key="1">
    <citation type="submission" date="2017-09" db="EMBL/GenBank/DDBJ databases">
        <title>Depth-based differentiation of microbial function through sediment-hosted aquifers and enrichment of novel symbionts in the deep terrestrial subsurface.</title>
        <authorList>
            <person name="Probst A.J."/>
            <person name="Ladd B."/>
            <person name="Jarett J.K."/>
            <person name="Geller-Mcgrath D.E."/>
            <person name="Sieber C.M.K."/>
            <person name="Emerson J.B."/>
            <person name="Anantharaman K."/>
            <person name="Thomas B.C."/>
            <person name="Malmstrom R."/>
            <person name="Stieglmeier M."/>
            <person name="Klingl A."/>
            <person name="Woyke T."/>
            <person name="Ryan C.M."/>
            <person name="Banfield J.F."/>
        </authorList>
    </citation>
    <scope>NUCLEOTIDE SEQUENCE [LARGE SCALE GENOMIC DNA]</scope>
</reference>
<accession>A0A2M8KEN0</accession>
<keyword evidence="11" id="KW-0479">Metal-binding</keyword>
<dbReference type="InterPro" id="IPR008915">
    <property type="entry name" value="Peptidase_M50"/>
</dbReference>
<feature type="non-terminal residue" evidence="13">
    <location>
        <position position="359"/>
    </location>
</feature>
<evidence type="ECO:0000256" key="7">
    <source>
        <dbReference type="ARBA" id="ARBA00022833"/>
    </source>
</evidence>
<dbReference type="GO" id="GO:0006508">
    <property type="term" value="P:proteolysis"/>
    <property type="evidence" value="ECO:0007669"/>
    <property type="project" value="UniProtKB-KW"/>
</dbReference>
<keyword evidence="5 11" id="KW-0812">Transmembrane</keyword>
<dbReference type="SUPFAM" id="SSF50156">
    <property type="entry name" value="PDZ domain-like"/>
    <property type="match status" value="1"/>
</dbReference>
<feature type="transmembrane region" description="Helical" evidence="11">
    <location>
        <begin position="6"/>
        <end position="26"/>
    </location>
</feature>